<feature type="domain" description="PDZ" evidence="16">
    <location>
        <begin position="377"/>
        <end position="473"/>
    </location>
</feature>
<evidence type="ECO:0000256" key="9">
    <source>
        <dbReference type="ARBA" id="ARBA00022764"/>
    </source>
</evidence>
<dbReference type="Pfam" id="PF17820">
    <property type="entry name" value="PDZ_6"/>
    <property type="match status" value="1"/>
</dbReference>
<evidence type="ECO:0000256" key="12">
    <source>
        <dbReference type="ARBA" id="ARBA00023016"/>
    </source>
</evidence>
<evidence type="ECO:0000256" key="5">
    <source>
        <dbReference type="ARBA" id="ARBA00013958"/>
    </source>
</evidence>
<gene>
    <name evidence="17" type="ORF">SAMN05428998_12362</name>
</gene>
<dbReference type="SUPFAM" id="SSF50494">
    <property type="entry name" value="Trypsin-like serine proteases"/>
    <property type="match status" value="1"/>
</dbReference>
<feature type="binding site" evidence="15">
    <location>
        <begin position="223"/>
        <end position="225"/>
    </location>
    <ligand>
        <name>substrate</name>
    </ligand>
</feature>
<dbReference type="EMBL" id="FWZX01000023">
    <property type="protein sequence ID" value="SMF60575.1"/>
    <property type="molecule type" value="Genomic_DNA"/>
</dbReference>
<dbReference type="InterPro" id="IPR001940">
    <property type="entry name" value="Peptidase_S1C"/>
</dbReference>
<keyword evidence="7" id="KW-0732">Signal</keyword>
<feature type="active site" description="Charge relay system" evidence="14">
    <location>
        <position position="151"/>
    </location>
</feature>
<dbReference type="RefSeq" id="WP_085124998.1">
    <property type="nucleotide sequence ID" value="NZ_FWZX01000023.1"/>
</dbReference>
<dbReference type="CDD" id="cd10839">
    <property type="entry name" value="cpPDZ1_DegP-like"/>
    <property type="match status" value="1"/>
</dbReference>
<keyword evidence="11" id="KW-0720">Serine protease</keyword>
<dbReference type="NCBIfam" id="TIGR02037">
    <property type="entry name" value="degP_htrA_DO"/>
    <property type="match status" value="1"/>
</dbReference>
<evidence type="ECO:0000313" key="18">
    <source>
        <dbReference type="Proteomes" id="UP000192917"/>
    </source>
</evidence>
<evidence type="ECO:0000259" key="16">
    <source>
        <dbReference type="PROSITE" id="PS50106"/>
    </source>
</evidence>
<dbReference type="InterPro" id="IPR011782">
    <property type="entry name" value="Pept_S1C_Do"/>
</dbReference>
<evidence type="ECO:0000256" key="2">
    <source>
        <dbReference type="ARBA" id="ARBA00004418"/>
    </source>
</evidence>
<dbReference type="SMART" id="SM00228">
    <property type="entry name" value="PDZ"/>
    <property type="match status" value="2"/>
</dbReference>
<keyword evidence="18" id="KW-1185">Reference proteome</keyword>
<dbReference type="InterPro" id="IPR001478">
    <property type="entry name" value="PDZ"/>
</dbReference>
<dbReference type="AlphaFoldDB" id="A0A1Y6CFJ8"/>
<protein>
    <recommendedName>
        <fullName evidence="5">Probable periplasmic serine endoprotease DegP-like</fullName>
        <ecNumber evidence="4">3.4.21.107</ecNumber>
    </recommendedName>
    <alternativeName>
        <fullName evidence="13">Protease Do</fullName>
    </alternativeName>
</protein>
<dbReference type="GO" id="GO:0004252">
    <property type="term" value="F:serine-type endopeptidase activity"/>
    <property type="evidence" value="ECO:0007669"/>
    <property type="project" value="InterPro"/>
</dbReference>
<dbReference type="InterPro" id="IPR041489">
    <property type="entry name" value="PDZ_6"/>
</dbReference>
<evidence type="ECO:0000313" key="17">
    <source>
        <dbReference type="EMBL" id="SMF60575.1"/>
    </source>
</evidence>
<dbReference type="Pfam" id="PF13180">
    <property type="entry name" value="PDZ_2"/>
    <property type="match status" value="1"/>
</dbReference>
<comment type="catalytic activity">
    <reaction evidence="1">
        <text>Acts on substrates that are at least partially unfolded. The cleavage site P1 residue is normally between a pair of hydrophobic residues, such as Val-|-Val.</text>
        <dbReference type="EC" id="3.4.21.107"/>
    </reaction>
</comment>
<dbReference type="InterPro" id="IPR009003">
    <property type="entry name" value="Peptidase_S1_PA"/>
</dbReference>
<feature type="binding site" evidence="15">
    <location>
        <position position="59"/>
    </location>
    <ligand>
        <name>substrate</name>
    </ligand>
</feature>
<dbReference type="FunFam" id="2.40.10.120:FF:000007">
    <property type="entry name" value="Periplasmic serine endoprotease DegP-like"/>
    <property type="match status" value="1"/>
</dbReference>
<reference evidence="17 18" key="1">
    <citation type="submission" date="2017-04" db="EMBL/GenBank/DDBJ databases">
        <authorList>
            <person name="Afonso C.L."/>
            <person name="Miller P.J."/>
            <person name="Scott M.A."/>
            <person name="Spackman E."/>
            <person name="Goraichik I."/>
            <person name="Dimitrov K.M."/>
            <person name="Suarez D.L."/>
            <person name="Swayne D.E."/>
        </authorList>
    </citation>
    <scope>NUCLEOTIDE SEQUENCE [LARGE SCALE GENOMIC DNA]</scope>
    <source>
        <strain evidence="17 18">USBA 355</strain>
    </source>
</reference>
<dbReference type="PANTHER" id="PTHR22939">
    <property type="entry name" value="SERINE PROTEASE FAMILY S1C HTRA-RELATED"/>
    <property type="match status" value="1"/>
</dbReference>
<evidence type="ECO:0000256" key="4">
    <source>
        <dbReference type="ARBA" id="ARBA00013035"/>
    </source>
</evidence>
<accession>A0A1Y6CFJ8</accession>
<keyword evidence="6 17" id="KW-0645">Protease</keyword>
<evidence type="ECO:0000256" key="1">
    <source>
        <dbReference type="ARBA" id="ARBA00001772"/>
    </source>
</evidence>
<dbReference type="STRING" id="560819.SAMN05428998_12362"/>
<dbReference type="Gene3D" id="2.40.10.120">
    <property type="match status" value="1"/>
</dbReference>
<proteinExistence type="inferred from homology"/>
<comment type="similarity">
    <text evidence="3">Belongs to the peptidase S1C family.</text>
</comment>
<organism evidence="17 18">
    <name type="scientific">Tistlia consotensis USBA 355</name>
    <dbReference type="NCBI Taxonomy" id="560819"/>
    <lineage>
        <taxon>Bacteria</taxon>
        <taxon>Pseudomonadati</taxon>
        <taxon>Pseudomonadota</taxon>
        <taxon>Alphaproteobacteria</taxon>
        <taxon>Rhodospirillales</taxon>
        <taxon>Rhodovibrionaceae</taxon>
        <taxon>Tistlia</taxon>
    </lineage>
</organism>
<dbReference type="InterPro" id="IPR036034">
    <property type="entry name" value="PDZ_sf"/>
</dbReference>
<evidence type="ECO:0000256" key="7">
    <source>
        <dbReference type="ARBA" id="ARBA00022729"/>
    </source>
</evidence>
<sequence>MLTQTTKARPLSRPIRWAGAALAGGLLVWTQVAAAAPVPESFAGLVKKVSPAVVLITSEIDHPTASGDAGPQNAPNPFEGTPFEDFFKHFGPMQQAPQGPERALGSGFVIDADGYVVTNNHVVDKADKVSIKLSDGRQFDAKVLGTDPKTDLALLKVKTDKPLPTVTWGDSDKMEVGDWVLAIGNPFGLGGTVTAGIVSARGRDIGAGPYDDFIQTDAAINRGNSGGPMFNIDGKVIGINSAIYSPNGGSVGIGFAIPSNLAQNVIAQLREHGSVERGWLGVKIQQVTPELAQAFGIKEDHGALVADVFDHSPAQKAGFKSGDVITQFNGEQIDTMRDLPRLVAAVKPGTDVDVEVLRNGQQKSLDVTIAKMNPQQTAALEQPSQGESDKLGAKLSALTPELRDQLQLDSSTKGVVVTGVAPNGLAARQGLKPGDVISEVDGKTVDTPAALDKAIDQAREHDKKAVALLVKRDGNALYLGLTLAGA</sequence>
<keyword evidence="9" id="KW-0574">Periplasm</keyword>
<feature type="active site" description="Charge relay system" evidence="14">
    <location>
        <position position="121"/>
    </location>
</feature>
<evidence type="ECO:0000256" key="13">
    <source>
        <dbReference type="ARBA" id="ARBA00032850"/>
    </source>
</evidence>
<dbReference type="SUPFAM" id="SSF50156">
    <property type="entry name" value="PDZ domain-like"/>
    <property type="match status" value="2"/>
</dbReference>
<feature type="domain" description="PDZ" evidence="16">
    <location>
        <begin position="264"/>
        <end position="360"/>
    </location>
</feature>
<keyword evidence="8" id="KW-0677">Repeat</keyword>
<evidence type="ECO:0000256" key="11">
    <source>
        <dbReference type="ARBA" id="ARBA00022825"/>
    </source>
</evidence>
<dbReference type="PRINTS" id="PR00834">
    <property type="entry name" value="PROTEASES2C"/>
</dbReference>
<feature type="binding site" evidence="15">
    <location>
        <position position="151"/>
    </location>
    <ligand>
        <name>substrate</name>
    </ligand>
</feature>
<keyword evidence="12" id="KW-0346">Stress response</keyword>
<keyword evidence="10" id="KW-0378">Hydrolase</keyword>
<evidence type="ECO:0000256" key="10">
    <source>
        <dbReference type="ARBA" id="ARBA00022801"/>
    </source>
</evidence>
<evidence type="ECO:0000256" key="14">
    <source>
        <dbReference type="PIRSR" id="PIRSR611782-1"/>
    </source>
</evidence>
<dbReference type="GO" id="GO:0006508">
    <property type="term" value="P:proteolysis"/>
    <property type="evidence" value="ECO:0007669"/>
    <property type="project" value="UniProtKB-KW"/>
</dbReference>
<evidence type="ECO:0000256" key="3">
    <source>
        <dbReference type="ARBA" id="ARBA00010541"/>
    </source>
</evidence>
<evidence type="ECO:0000256" key="15">
    <source>
        <dbReference type="PIRSR" id="PIRSR611782-2"/>
    </source>
</evidence>
<evidence type="ECO:0000256" key="6">
    <source>
        <dbReference type="ARBA" id="ARBA00022670"/>
    </source>
</evidence>
<dbReference type="Proteomes" id="UP000192917">
    <property type="component" value="Unassembled WGS sequence"/>
</dbReference>
<feature type="active site" description="Charge relay system" evidence="14">
    <location>
        <position position="225"/>
    </location>
</feature>
<evidence type="ECO:0000256" key="8">
    <source>
        <dbReference type="ARBA" id="ARBA00022737"/>
    </source>
</evidence>
<dbReference type="PROSITE" id="PS50106">
    <property type="entry name" value="PDZ"/>
    <property type="match status" value="2"/>
</dbReference>
<feature type="binding site" evidence="15">
    <location>
        <position position="121"/>
    </location>
    <ligand>
        <name>substrate</name>
    </ligand>
</feature>
<dbReference type="FunFam" id="2.30.42.10:FF:000037">
    <property type="entry name" value="Periplasmic serine endoprotease DegP-like"/>
    <property type="match status" value="1"/>
</dbReference>
<dbReference type="Gene3D" id="2.30.42.10">
    <property type="match status" value="2"/>
</dbReference>
<name>A0A1Y6CFJ8_9PROT</name>
<dbReference type="GO" id="GO:0042597">
    <property type="term" value="C:periplasmic space"/>
    <property type="evidence" value="ECO:0007669"/>
    <property type="project" value="UniProtKB-SubCell"/>
</dbReference>
<dbReference type="Pfam" id="PF13365">
    <property type="entry name" value="Trypsin_2"/>
    <property type="match status" value="1"/>
</dbReference>
<dbReference type="PANTHER" id="PTHR22939:SF130">
    <property type="entry name" value="PERIPLASMIC SERINE ENDOPROTEASE DEGP-LIKE-RELATED"/>
    <property type="match status" value="1"/>
</dbReference>
<comment type="subcellular location">
    <subcellularLocation>
        <location evidence="2">Periplasm</location>
    </subcellularLocation>
</comment>
<dbReference type="EC" id="3.4.21.107" evidence="4"/>